<reference evidence="6" key="1">
    <citation type="journal article" date="2021" name="PeerJ">
        <title>Extensive microbial diversity within the chicken gut microbiome revealed by metagenomics and culture.</title>
        <authorList>
            <person name="Gilroy R."/>
            <person name="Ravi A."/>
            <person name="Getino M."/>
            <person name="Pursley I."/>
            <person name="Horton D.L."/>
            <person name="Alikhan N.F."/>
            <person name="Baker D."/>
            <person name="Gharbi K."/>
            <person name="Hall N."/>
            <person name="Watson M."/>
            <person name="Adriaenssens E.M."/>
            <person name="Foster-Nyarko E."/>
            <person name="Jarju S."/>
            <person name="Secka A."/>
            <person name="Antonio M."/>
            <person name="Oren A."/>
            <person name="Chaudhuri R.R."/>
            <person name="La Ragione R."/>
            <person name="Hildebrand F."/>
            <person name="Pallen M.J."/>
        </authorList>
    </citation>
    <scope>NUCLEOTIDE SEQUENCE</scope>
    <source>
        <strain evidence="6">23274</strain>
    </source>
</reference>
<evidence type="ECO:0000313" key="6">
    <source>
        <dbReference type="EMBL" id="HIX02736.1"/>
    </source>
</evidence>
<keyword evidence="4" id="KW-0804">Transcription</keyword>
<dbReference type="NCBIfam" id="TIGR02937">
    <property type="entry name" value="sigma70-ECF"/>
    <property type="match status" value="1"/>
</dbReference>
<dbReference type="InterPro" id="IPR036388">
    <property type="entry name" value="WH-like_DNA-bd_sf"/>
</dbReference>
<dbReference type="SMART" id="SM00421">
    <property type="entry name" value="HTH_LUXR"/>
    <property type="match status" value="1"/>
</dbReference>
<dbReference type="Gene3D" id="1.10.1740.10">
    <property type="match status" value="1"/>
</dbReference>
<dbReference type="InterPro" id="IPR007627">
    <property type="entry name" value="RNA_pol_sigma70_r2"/>
</dbReference>
<evidence type="ECO:0000313" key="7">
    <source>
        <dbReference type="Proteomes" id="UP000824202"/>
    </source>
</evidence>
<gene>
    <name evidence="6" type="ORF">H9863_01285</name>
</gene>
<dbReference type="PANTHER" id="PTHR43133">
    <property type="entry name" value="RNA POLYMERASE ECF-TYPE SIGMA FACTO"/>
    <property type="match status" value="1"/>
</dbReference>
<evidence type="ECO:0000256" key="3">
    <source>
        <dbReference type="ARBA" id="ARBA00023082"/>
    </source>
</evidence>
<dbReference type="InterPro" id="IPR013325">
    <property type="entry name" value="RNA_pol_sigma_r2"/>
</dbReference>
<dbReference type="Pfam" id="PF04542">
    <property type="entry name" value="Sigma70_r2"/>
    <property type="match status" value="1"/>
</dbReference>
<accession>A0A9D1UYD3</accession>
<dbReference type="InterPro" id="IPR013249">
    <property type="entry name" value="RNA_pol_sigma70_r4_t2"/>
</dbReference>
<dbReference type="SUPFAM" id="SSF88659">
    <property type="entry name" value="Sigma3 and sigma4 domains of RNA polymerase sigma factors"/>
    <property type="match status" value="1"/>
</dbReference>
<dbReference type="PRINTS" id="PR00038">
    <property type="entry name" value="HTHLUXR"/>
</dbReference>
<organism evidence="6 7">
    <name type="scientific">Candidatus Odoribacter faecigallinarum</name>
    <dbReference type="NCBI Taxonomy" id="2838706"/>
    <lineage>
        <taxon>Bacteria</taxon>
        <taxon>Pseudomonadati</taxon>
        <taxon>Bacteroidota</taxon>
        <taxon>Bacteroidia</taxon>
        <taxon>Bacteroidales</taxon>
        <taxon>Odoribacteraceae</taxon>
        <taxon>Odoribacter</taxon>
    </lineage>
</organism>
<dbReference type="GO" id="GO:0006352">
    <property type="term" value="P:DNA-templated transcription initiation"/>
    <property type="evidence" value="ECO:0007669"/>
    <property type="project" value="InterPro"/>
</dbReference>
<keyword evidence="3" id="KW-0731">Sigma factor</keyword>
<reference evidence="6" key="2">
    <citation type="submission" date="2021-04" db="EMBL/GenBank/DDBJ databases">
        <authorList>
            <person name="Gilroy R."/>
        </authorList>
    </citation>
    <scope>NUCLEOTIDE SEQUENCE</scope>
    <source>
        <strain evidence="6">23274</strain>
    </source>
</reference>
<sequence length="193" mass="22702">MLYSDKEILEAVNSKDKKLYKRLYDVYYVSLCRYASKLLHREFNGEEEDVVQEVLIALWEHEGNFKDVQAVTSYLYRSVYNACVNYVRDRKDSVSPEDAAELLSVEFASEENERALIEEEYYRQIYLAIDTLSEQRRQVIRKSLAGKTVKEIAAEMSISENTVKTLKKNAYEDIRSQISKVEYAFFLFLMHNL</sequence>
<name>A0A9D1UYD3_9BACT</name>
<comment type="caution">
    <text evidence="6">The sequence shown here is derived from an EMBL/GenBank/DDBJ whole genome shotgun (WGS) entry which is preliminary data.</text>
</comment>
<dbReference type="Proteomes" id="UP000824202">
    <property type="component" value="Unassembled WGS sequence"/>
</dbReference>
<dbReference type="InterPro" id="IPR039425">
    <property type="entry name" value="RNA_pol_sigma-70-like"/>
</dbReference>
<dbReference type="SUPFAM" id="SSF88946">
    <property type="entry name" value="Sigma2 domain of RNA polymerase sigma factors"/>
    <property type="match status" value="1"/>
</dbReference>
<dbReference type="InterPro" id="IPR000792">
    <property type="entry name" value="Tscrpt_reg_LuxR_C"/>
</dbReference>
<evidence type="ECO:0000259" key="5">
    <source>
        <dbReference type="SMART" id="SM00421"/>
    </source>
</evidence>
<dbReference type="InterPro" id="IPR013324">
    <property type="entry name" value="RNA_pol_sigma_r3/r4-like"/>
</dbReference>
<dbReference type="CDD" id="cd06170">
    <property type="entry name" value="LuxR_C_like"/>
    <property type="match status" value="1"/>
</dbReference>
<evidence type="ECO:0000256" key="2">
    <source>
        <dbReference type="ARBA" id="ARBA00023015"/>
    </source>
</evidence>
<evidence type="ECO:0000256" key="1">
    <source>
        <dbReference type="ARBA" id="ARBA00010641"/>
    </source>
</evidence>
<dbReference type="AlphaFoldDB" id="A0A9D1UYD3"/>
<feature type="domain" description="HTH luxR-type" evidence="5">
    <location>
        <begin position="129"/>
        <end position="184"/>
    </location>
</feature>
<dbReference type="InterPro" id="IPR014284">
    <property type="entry name" value="RNA_pol_sigma-70_dom"/>
</dbReference>
<evidence type="ECO:0000256" key="4">
    <source>
        <dbReference type="ARBA" id="ARBA00023163"/>
    </source>
</evidence>
<proteinExistence type="inferred from homology"/>
<dbReference type="GO" id="GO:0016987">
    <property type="term" value="F:sigma factor activity"/>
    <property type="evidence" value="ECO:0007669"/>
    <property type="project" value="UniProtKB-KW"/>
</dbReference>
<protein>
    <submittedName>
        <fullName evidence="6">Sigma-70 family RNA polymerase sigma factor</fullName>
    </submittedName>
</protein>
<comment type="similarity">
    <text evidence="1">Belongs to the sigma-70 factor family. ECF subfamily.</text>
</comment>
<dbReference type="Gene3D" id="1.10.10.10">
    <property type="entry name" value="Winged helix-like DNA-binding domain superfamily/Winged helix DNA-binding domain"/>
    <property type="match status" value="1"/>
</dbReference>
<dbReference type="GO" id="GO:0003677">
    <property type="term" value="F:DNA binding"/>
    <property type="evidence" value="ECO:0007669"/>
    <property type="project" value="InterPro"/>
</dbReference>
<dbReference type="Pfam" id="PF08281">
    <property type="entry name" value="Sigma70_r4_2"/>
    <property type="match status" value="1"/>
</dbReference>
<keyword evidence="2" id="KW-0805">Transcription regulation</keyword>
<dbReference type="PANTHER" id="PTHR43133:SF46">
    <property type="entry name" value="RNA POLYMERASE SIGMA-70 FACTOR ECF SUBFAMILY"/>
    <property type="match status" value="1"/>
</dbReference>
<dbReference type="EMBL" id="DXFT01000023">
    <property type="protein sequence ID" value="HIX02736.1"/>
    <property type="molecule type" value="Genomic_DNA"/>
</dbReference>